<evidence type="ECO:0000313" key="2">
    <source>
        <dbReference type="EMBL" id="OCK75822.1"/>
    </source>
</evidence>
<feature type="chain" id="PRO_5034962398" evidence="1">
    <location>
        <begin position="20"/>
        <end position="144"/>
    </location>
</feature>
<dbReference type="EMBL" id="KV745271">
    <property type="protein sequence ID" value="OCK75822.1"/>
    <property type="molecule type" value="Genomic_DNA"/>
</dbReference>
<keyword evidence="3" id="KW-1185">Reference proteome</keyword>
<evidence type="ECO:0000256" key="1">
    <source>
        <dbReference type="SAM" id="SignalP"/>
    </source>
</evidence>
<sequence>MASLLWSCFFTIFIDTWNAVHMNTHLPDDRDPDITIFFRKLGWIVFAMIAPEPVCWMALNKYMYSRQILKQLKAISSRDTEWTFVHGHFIAMGAFVILLDDKPNPIRLDPPKLMVKNRIIPTPTFTKSDTEDKSKSNWFTKAIS</sequence>
<reference evidence="2 3" key="1">
    <citation type="journal article" date="2016" name="Nat. Commun.">
        <title>Ectomycorrhizal ecology is imprinted in the genome of the dominant symbiotic fungus Cenococcum geophilum.</title>
        <authorList>
            <consortium name="DOE Joint Genome Institute"/>
            <person name="Peter M."/>
            <person name="Kohler A."/>
            <person name="Ohm R.A."/>
            <person name="Kuo A."/>
            <person name="Krutzmann J."/>
            <person name="Morin E."/>
            <person name="Arend M."/>
            <person name="Barry K.W."/>
            <person name="Binder M."/>
            <person name="Choi C."/>
            <person name="Clum A."/>
            <person name="Copeland A."/>
            <person name="Grisel N."/>
            <person name="Haridas S."/>
            <person name="Kipfer T."/>
            <person name="LaButti K."/>
            <person name="Lindquist E."/>
            <person name="Lipzen A."/>
            <person name="Maire R."/>
            <person name="Meier B."/>
            <person name="Mihaltcheva S."/>
            <person name="Molinier V."/>
            <person name="Murat C."/>
            <person name="Poggeler S."/>
            <person name="Quandt C.A."/>
            <person name="Sperisen C."/>
            <person name="Tritt A."/>
            <person name="Tisserant E."/>
            <person name="Crous P.W."/>
            <person name="Henrissat B."/>
            <person name="Nehls U."/>
            <person name="Egli S."/>
            <person name="Spatafora J.W."/>
            <person name="Grigoriev I.V."/>
            <person name="Martin F.M."/>
        </authorList>
    </citation>
    <scope>NUCLEOTIDE SEQUENCE [LARGE SCALE GENOMIC DNA]</scope>
    <source>
        <strain evidence="2 3">CBS 459.81</strain>
    </source>
</reference>
<dbReference type="AlphaFoldDB" id="A0A8E2E1W0"/>
<dbReference type="Proteomes" id="UP000250266">
    <property type="component" value="Unassembled WGS sequence"/>
</dbReference>
<evidence type="ECO:0000313" key="3">
    <source>
        <dbReference type="Proteomes" id="UP000250266"/>
    </source>
</evidence>
<gene>
    <name evidence="2" type="ORF">K432DRAFT_464814</name>
</gene>
<organism evidence="2 3">
    <name type="scientific">Lepidopterella palustris CBS 459.81</name>
    <dbReference type="NCBI Taxonomy" id="1314670"/>
    <lineage>
        <taxon>Eukaryota</taxon>
        <taxon>Fungi</taxon>
        <taxon>Dikarya</taxon>
        <taxon>Ascomycota</taxon>
        <taxon>Pezizomycotina</taxon>
        <taxon>Dothideomycetes</taxon>
        <taxon>Pleosporomycetidae</taxon>
        <taxon>Mytilinidiales</taxon>
        <taxon>Argynnaceae</taxon>
        <taxon>Lepidopterella</taxon>
    </lineage>
</organism>
<name>A0A8E2E1W0_9PEZI</name>
<protein>
    <submittedName>
        <fullName evidence="2">Uncharacterized protein</fullName>
    </submittedName>
</protein>
<feature type="signal peptide" evidence="1">
    <location>
        <begin position="1"/>
        <end position="19"/>
    </location>
</feature>
<proteinExistence type="predicted"/>
<dbReference type="PANTHER" id="PTHR35043">
    <property type="entry name" value="TRANSCRIPTION FACTOR DOMAIN-CONTAINING PROTEIN"/>
    <property type="match status" value="1"/>
</dbReference>
<dbReference type="OrthoDB" id="3061561at2759"/>
<accession>A0A8E2E1W0</accession>
<keyword evidence="1" id="KW-0732">Signal</keyword>
<dbReference type="PANTHER" id="PTHR35043:SF8">
    <property type="entry name" value="DUF4220 DOMAIN-CONTAINING PROTEIN"/>
    <property type="match status" value="1"/>
</dbReference>